<feature type="transmembrane region" description="Helical" evidence="1">
    <location>
        <begin position="12"/>
        <end position="41"/>
    </location>
</feature>
<gene>
    <name evidence="2" type="ORF">MESS2_1400004</name>
</gene>
<evidence type="ECO:0000313" key="2">
    <source>
        <dbReference type="EMBL" id="CCV04827.1"/>
    </source>
</evidence>
<keyword evidence="1" id="KW-1133">Transmembrane helix</keyword>
<dbReference type="AlphaFoldDB" id="M5EKI7"/>
<accession>M5EKI7</accession>
<keyword evidence="3" id="KW-1185">Reference proteome</keyword>
<keyword evidence="1" id="KW-0472">Membrane</keyword>
<reference evidence="2 3" key="1">
    <citation type="submission" date="2013-02" db="EMBL/GenBank/DDBJ databases">
        <authorList>
            <person name="Genoscope - CEA"/>
        </authorList>
    </citation>
    <scope>NUCLEOTIDE SEQUENCE [LARGE SCALE GENOMIC DNA]</scope>
    <source>
        <strain evidence="2 3">STM 2683</strain>
    </source>
</reference>
<dbReference type="Proteomes" id="UP000012062">
    <property type="component" value="Unassembled WGS sequence"/>
</dbReference>
<keyword evidence="1" id="KW-0812">Transmembrane</keyword>
<feature type="transmembrane region" description="Helical" evidence="1">
    <location>
        <begin position="61"/>
        <end position="81"/>
    </location>
</feature>
<evidence type="ECO:0000256" key="1">
    <source>
        <dbReference type="SAM" id="Phobius"/>
    </source>
</evidence>
<organism evidence="2 3">
    <name type="scientific">Mesorhizobium metallidurans STM 2683</name>
    <dbReference type="NCBI Taxonomy" id="1297569"/>
    <lineage>
        <taxon>Bacteria</taxon>
        <taxon>Pseudomonadati</taxon>
        <taxon>Pseudomonadota</taxon>
        <taxon>Alphaproteobacteria</taxon>
        <taxon>Hyphomicrobiales</taxon>
        <taxon>Phyllobacteriaceae</taxon>
        <taxon>Mesorhizobium</taxon>
    </lineage>
</organism>
<evidence type="ECO:0000313" key="3">
    <source>
        <dbReference type="Proteomes" id="UP000012062"/>
    </source>
</evidence>
<dbReference type="EMBL" id="CAUM01000047">
    <property type="protein sequence ID" value="CCV04827.1"/>
    <property type="molecule type" value="Genomic_DNA"/>
</dbReference>
<proteinExistence type="predicted"/>
<protein>
    <submittedName>
        <fullName evidence="2">Uncharacterized protein</fullName>
    </submittedName>
</protein>
<sequence length="195" mass="21567">MALHSFAVRPGAASSVAAALVVSVAFAVFLAGLVSVVVALASVPHSALRNWFQFCPFSVPASLAALYLVLHSAMVSALAGAARNKVATARPVSVASRWMSMAFLRCCRPYYVPDKSIALNERLRQMLKYCREVKKTRSLRQGDEIVADCSLTLGPAAFRLRFGRRSCRRDTRRPTQRCWLSHRTRPRPTRRSVSC</sequence>
<comment type="caution">
    <text evidence="2">The sequence shown here is derived from an EMBL/GenBank/DDBJ whole genome shotgun (WGS) entry which is preliminary data.</text>
</comment>
<name>M5EKI7_9HYPH</name>